<dbReference type="Proteomes" id="UP000001574">
    <property type="component" value="Chromosome"/>
</dbReference>
<dbReference type="EMBL" id="CP000479">
    <property type="protein sequence ID" value="ABK66516.1"/>
    <property type="molecule type" value="Genomic_DNA"/>
</dbReference>
<gene>
    <name evidence="1" type="ordered locus">MAV_4800</name>
</gene>
<accession>A0A0H2ZX60</accession>
<name>A0A0H2ZX60_MYCA1</name>
<reference evidence="1 2" key="1">
    <citation type="submission" date="2006-10" db="EMBL/GenBank/DDBJ databases">
        <authorList>
            <person name="Fleischmann R.D."/>
            <person name="Dodson R.J."/>
            <person name="Haft D.H."/>
            <person name="Merkel J.S."/>
            <person name="Nelson W.C."/>
            <person name="Fraser C.M."/>
        </authorList>
    </citation>
    <scope>NUCLEOTIDE SEQUENCE [LARGE SCALE GENOMIC DNA]</scope>
    <source>
        <strain evidence="1 2">104</strain>
    </source>
</reference>
<dbReference type="HOGENOM" id="CLU_2451372_0_0_11"/>
<dbReference type="RefSeq" id="WP_011726259.1">
    <property type="nucleotide sequence ID" value="NC_008595.1"/>
</dbReference>
<dbReference type="AlphaFoldDB" id="A0A0H2ZX60"/>
<dbReference type="KEGG" id="mav:MAV_4800"/>
<evidence type="ECO:0000313" key="1">
    <source>
        <dbReference type="EMBL" id="ABK66516.1"/>
    </source>
</evidence>
<protein>
    <submittedName>
        <fullName evidence="1">Uncharacterized protein</fullName>
    </submittedName>
</protein>
<evidence type="ECO:0000313" key="2">
    <source>
        <dbReference type="Proteomes" id="UP000001574"/>
    </source>
</evidence>
<sequence length="89" mass="9090">MTLTDPRDALADQSDFIGYLVGLAGLADVVHTLAGDGARAAADPRAPDDFVHLLLGVASVGAGIARLADYAVAQSFPVAGVASTARWLR</sequence>
<organism evidence="1 2">
    <name type="scientific">Mycobacterium avium (strain 104)</name>
    <dbReference type="NCBI Taxonomy" id="243243"/>
    <lineage>
        <taxon>Bacteria</taxon>
        <taxon>Bacillati</taxon>
        <taxon>Actinomycetota</taxon>
        <taxon>Actinomycetes</taxon>
        <taxon>Mycobacteriales</taxon>
        <taxon>Mycobacteriaceae</taxon>
        <taxon>Mycobacterium</taxon>
        <taxon>Mycobacterium avium complex (MAC)</taxon>
    </lineage>
</organism>
<proteinExistence type="predicted"/>